<accession>A0A2M8KFM9</accession>
<name>A0A2M8KFM9_9BACT</name>
<dbReference type="AlphaFoldDB" id="A0A2M8KFM9"/>
<gene>
    <name evidence="1" type="ORF">COU83_02390</name>
</gene>
<feature type="non-terminal residue" evidence="1">
    <location>
        <position position="1"/>
    </location>
</feature>
<evidence type="ECO:0000313" key="2">
    <source>
        <dbReference type="Proteomes" id="UP000231347"/>
    </source>
</evidence>
<dbReference type="EMBL" id="PFDY01000062">
    <property type="protein sequence ID" value="PJE58712.1"/>
    <property type="molecule type" value="Genomic_DNA"/>
</dbReference>
<protein>
    <submittedName>
        <fullName evidence="1">Uncharacterized protein</fullName>
    </submittedName>
</protein>
<organism evidence="1 2">
    <name type="scientific">Candidatus Portnoybacteria bacterium CG10_big_fil_rev_8_21_14_0_10_40_22</name>
    <dbReference type="NCBI Taxonomy" id="1974814"/>
    <lineage>
        <taxon>Bacteria</taxon>
        <taxon>Candidatus Portnoyibacteriota</taxon>
    </lineage>
</organism>
<evidence type="ECO:0000313" key="1">
    <source>
        <dbReference type="EMBL" id="PJE58712.1"/>
    </source>
</evidence>
<comment type="caution">
    <text evidence="1">The sequence shown here is derived from an EMBL/GenBank/DDBJ whole genome shotgun (WGS) entry which is preliminary data.</text>
</comment>
<sequence length="85" mass="9941">KRICHQTERSSERANAREKLEIVKDRVEAAQILGDWPSPPKAAKLVRTNLRILHMIFYSVKNHPKLQATHTNHNKNRILMFLTTE</sequence>
<dbReference type="Proteomes" id="UP000231347">
    <property type="component" value="Unassembled WGS sequence"/>
</dbReference>
<reference evidence="2" key="1">
    <citation type="submission" date="2017-09" db="EMBL/GenBank/DDBJ databases">
        <title>Depth-based differentiation of microbial function through sediment-hosted aquifers and enrichment of novel symbionts in the deep terrestrial subsurface.</title>
        <authorList>
            <person name="Probst A.J."/>
            <person name="Ladd B."/>
            <person name="Jarett J.K."/>
            <person name="Geller-Mcgrath D.E."/>
            <person name="Sieber C.M.K."/>
            <person name="Emerson J.B."/>
            <person name="Anantharaman K."/>
            <person name="Thomas B.C."/>
            <person name="Malmstrom R."/>
            <person name="Stieglmeier M."/>
            <person name="Klingl A."/>
            <person name="Woyke T."/>
            <person name="Ryan C.M."/>
            <person name="Banfield J.F."/>
        </authorList>
    </citation>
    <scope>NUCLEOTIDE SEQUENCE [LARGE SCALE GENOMIC DNA]</scope>
</reference>
<proteinExistence type="predicted"/>